<dbReference type="PANTHER" id="PTHR10438">
    <property type="entry name" value="THIOREDOXIN"/>
    <property type="match status" value="1"/>
</dbReference>
<evidence type="ECO:0000313" key="5">
    <source>
        <dbReference type="Proteomes" id="UP000294641"/>
    </source>
</evidence>
<sequence>MNALQSEEQFKTLKNEGKTVFLFSADWCPDCRFIDPFMPEVEGKFPEFNFIYVDRDKFIDVCIELDVFGIPSFVAFNNGEETGRFVSKDRKTQEEIEAFLAKQ</sequence>
<evidence type="ECO:0000313" key="3">
    <source>
        <dbReference type="EMBL" id="TDR36300.1"/>
    </source>
</evidence>
<dbReference type="EMBL" id="UGNP01000001">
    <property type="protein sequence ID" value="STX10337.1"/>
    <property type="molecule type" value="Genomic_DNA"/>
</dbReference>
<dbReference type="AlphaFoldDB" id="A0A2U3ABK2"/>
<dbReference type="PANTHER" id="PTHR10438:SF468">
    <property type="entry name" value="THIOREDOXIN-1-RELATED"/>
    <property type="match status" value="1"/>
</dbReference>
<evidence type="ECO:0000313" key="4">
    <source>
        <dbReference type="Proteomes" id="UP000254330"/>
    </source>
</evidence>
<organism evidence="2 4">
    <name type="scientific">Kurthia zopfii</name>
    <dbReference type="NCBI Taxonomy" id="1650"/>
    <lineage>
        <taxon>Bacteria</taxon>
        <taxon>Bacillati</taxon>
        <taxon>Bacillota</taxon>
        <taxon>Bacilli</taxon>
        <taxon>Bacillales</taxon>
        <taxon>Caryophanaceae</taxon>
        <taxon>Kurthia</taxon>
    </lineage>
</organism>
<dbReference type="PROSITE" id="PS51352">
    <property type="entry name" value="THIOREDOXIN_2"/>
    <property type="match status" value="1"/>
</dbReference>
<evidence type="ECO:0000259" key="1">
    <source>
        <dbReference type="PROSITE" id="PS51352"/>
    </source>
</evidence>
<dbReference type="GO" id="GO:0016853">
    <property type="term" value="F:isomerase activity"/>
    <property type="evidence" value="ECO:0007669"/>
    <property type="project" value="UniProtKB-KW"/>
</dbReference>
<name>A0A2U3ABK2_9BACL</name>
<dbReference type="Pfam" id="PF00085">
    <property type="entry name" value="Thioredoxin"/>
    <property type="match status" value="1"/>
</dbReference>
<dbReference type="RefSeq" id="WP_109350064.1">
    <property type="nucleotide sequence ID" value="NZ_BJUE01000054.1"/>
</dbReference>
<evidence type="ECO:0000313" key="2">
    <source>
        <dbReference type="EMBL" id="STX10337.1"/>
    </source>
</evidence>
<dbReference type="InterPro" id="IPR013766">
    <property type="entry name" value="Thioredoxin_domain"/>
</dbReference>
<feature type="domain" description="Thioredoxin" evidence="1">
    <location>
        <begin position="1"/>
        <end position="103"/>
    </location>
</feature>
<dbReference type="InterPro" id="IPR050620">
    <property type="entry name" value="Thioredoxin_H-type-like"/>
</dbReference>
<gene>
    <name evidence="2" type="primary">trxA_2</name>
    <name evidence="3" type="ORF">DFR61_12522</name>
    <name evidence="2" type="ORF">NCTC10597_02058</name>
</gene>
<dbReference type="Proteomes" id="UP000294641">
    <property type="component" value="Unassembled WGS sequence"/>
</dbReference>
<dbReference type="SUPFAM" id="SSF52833">
    <property type="entry name" value="Thioredoxin-like"/>
    <property type="match status" value="1"/>
</dbReference>
<dbReference type="Gene3D" id="3.40.30.10">
    <property type="entry name" value="Glutaredoxin"/>
    <property type="match status" value="1"/>
</dbReference>
<reference evidence="3 5" key="2">
    <citation type="submission" date="2019-03" db="EMBL/GenBank/DDBJ databases">
        <title>Genomic Encyclopedia of Type Strains, Phase IV (KMG-IV): sequencing the most valuable type-strain genomes for metagenomic binning, comparative biology and taxonomic classification.</title>
        <authorList>
            <person name="Goeker M."/>
        </authorList>
    </citation>
    <scope>NUCLEOTIDE SEQUENCE [LARGE SCALE GENOMIC DNA]</scope>
    <source>
        <strain evidence="3 5">DSM 20580</strain>
    </source>
</reference>
<dbReference type="InterPro" id="IPR036249">
    <property type="entry name" value="Thioredoxin-like_sf"/>
</dbReference>
<keyword evidence="3" id="KW-0413">Isomerase</keyword>
<protein>
    <submittedName>
        <fullName evidence="2 3">Thioredoxin</fullName>
    </submittedName>
</protein>
<dbReference type="OrthoDB" id="7629852at2"/>
<keyword evidence="5" id="KW-1185">Reference proteome</keyword>
<dbReference type="EMBL" id="SNZG01000025">
    <property type="protein sequence ID" value="TDR36300.1"/>
    <property type="molecule type" value="Genomic_DNA"/>
</dbReference>
<comment type="caution">
    <text evidence="2">The sequence shown here is derived from an EMBL/GenBank/DDBJ whole genome shotgun (WGS) entry which is preliminary data.</text>
</comment>
<accession>A0A2U3ABK2</accession>
<proteinExistence type="predicted"/>
<reference evidence="2 4" key="1">
    <citation type="submission" date="2018-06" db="EMBL/GenBank/DDBJ databases">
        <authorList>
            <consortium name="Pathogen Informatics"/>
            <person name="Doyle S."/>
        </authorList>
    </citation>
    <scope>NUCLEOTIDE SEQUENCE [LARGE SCALE GENOMIC DNA]</scope>
    <source>
        <strain evidence="2 4">NCTC10597</strain>
    </source>
</reference>
<dbReference type="CDD" id="cd02947">
    <property type="entry name" value="TRX_family"/>
    <property type="match status" value="1"/>
</dbReference>
<dbReference type="Proteomes" id="UP000254330">
    <property type="component" value="Unassembled WGS sequence"/>
</dbReference>